<keyword evidence="3" id="KW-0964">Secreted</keyword>
<evidence type="ECO:0000313" key="11">
    <source>
        <dbReference type="EMBL" id="PTQ89524.1"/>
    </source>
</evidence>
<evidence type="ECO:0000313" key="12">
    <source>
        <dbReference type="Proteomes" id="UP000244223"/>
    </source>
</evidence>
<gene>
    <name evidence="11" type="ORF">C8N29_10655</name>
</gene>
<protein>
    <submittedName>
        <fullName evidence="11">Hemolysin type calcium-binding protein</fullName>
    </submittedName>
</protein>
<dbReference type="PROSITE" id="PS00330">
    <property type="entry name" value="HEMOLYSIN_CALCIUM"/>
    <property type="match status" value="19"/>
</dbReference>
<evidence type="ECO:0000256" key="6">
    <source>
        <dbReference type="ARBA" id="ARBA00022837"/>
    </source>
</evidence>
<dbReference type="PRINTS" id="PR01488">
    <property type="entry name" value="RTXTOXINA"/>
</dbReference>
<dbReference type="InterPro" id="IPR001343">
    <property type="entry name" value="Hemolysn_Ca-bd"/>
</dbReference>
<dbReference type="Pfam" id="PF00353">
    <property type="entry name" value="HemolysinCabind"/>
    <property type="match status" value="24"/>
</dbReference>
<feature type="domain" description="Haemolysin-type calcium binding-related" evidence="10">
    <location>
        <begin position="2430"/>
        <end position="2458"/>
    </location>
</feature>
<dbReference type="EMBL" id="QAON01000006">
    <property type="protein sequence ID" value="PTQ89524.1"/>
    <property type="molecule type" value="Genomic_DNA"/>
</dbReference>
<dbReference type="SUPFAM" id="SSF49785">
    <property type="entry name" value="Galactose-binding domain-like"/>
    <property type="match status" value="1"/>
</dbReference>
<keyword evidence="12" id="KW-1185">Reference proteome</keyword>
<dbReference type="PRINTS" id="PR00313">
    <property type="entry name" value="CABNDNGRPT"/>
</dbReference>
<dbReference type="InterPro" id="IPR010566">
    <property type="entry name" value="Haemolys_ca-bd"/>
</dbReference>
<dbReference type="InterPro" id="IPR011049">
    <property type="entry name" value="Serralysin-like_metalloprot_C"/>
</dbReference>
<accession>A0A2T5IZW3</accession>
<dbReference type="PROSITE" id="PS00018">
    <property type="entry name" value="EF_HAND_1"/>
    <property type="match status" value="1"/>
</dbReference>
<evidence type="ECO:0000256" key="3">
    <source>
        <dbReference type="ARBA" id="ARBA00022525"/>
    </source>
</evidence>
<name>A0A2T5IZW3_9GAMM</name>
<evidence type="ECO:0000259" key="10">
    <source>
        <dbReference type="Pfam" id="PF06594"/>
    </source>
</evidence>
<keyword evidence="4" id="KW-0800">Toxin</keyword>
<evidence type="ECO:0000256" key="2">
    <source>
        <dbReference type="ARBA" id="ARBA00004613"/>
    </source>
</evidence>
<feature type="region of interest" description="Disordered" evidence="9">
    <location>
        <begin position="1"/>
        <end position="22"/>
    </location>
</feature>
<feature type="region of interest" description="Disordered" evidence="9">
    <location>
        <begin position="962"/>
        <end position="994"/>
    </location>
</feature>
<dbReference type="GO" id="GO:0016020">
    <property type="term" value="C:membrane"/>
    <property type="evidence" value="ECO:0007669"/>
    <property type="project" value="UniProtKB-SubCell"/>
</dbReference>
<dbReference type="GO" id="GO:0005576">
    <property type="term" value="C:extracellular region"/>
    <property type="evidence" value="ECO:0007669"/>
    <property type="project" value="UniProtKB-SubCell"/>
</dbReference>
<comment type="subcellular location">
    <subcellularLocation>
        <location evidence="1">Membrane</location>
    </subcellularLocation>
    <subcellularLocation>
        <location evidence="2">Secreted</location>
    </subcellularLocation>
</comment>
<dbReference type="GO" id="GO:0090729">
    <property type="term" value="F:toxin activity"/>
    <property type="evidence" value="ECO:0007669"/>
    <property type="project" value="UniProtKB-KW"/>
</dbReference>
<proteinExistence type="predicted"/>
<dbReference type="OrthoDB" id="108903at2"/>
<evidence type="ECO:0000256" key="5">
    <source>
        <dbReference type="ARBA" id="ARBA00022737"/>
    </source>
</evidence>
<dbReference type="InterPro" id="IPR018247">
    <property type="entry name" value="EF_Hand_1_Ca_BS"/>
</dbReference>
<feature type="compositionally biased region" description="Polar residues" evidence="9">
    <location>
        <begin position="1"/>
        <end position="21"/>
    </location>
</feature>
<evidence type="ECO:0000256" key="4">
    <source>
        <dbReference type="ARBA" id="ARBA00022656"/>
    </source>
</evidence>
<keyword evidence="8" id="KW-0472">Membrane</keyword>
<dbReference type="Gene3D" id="2.60.120.260">
    <property type="entry name" value="Galactose-binding domain-like"/>
    <property type="match status" value="1"/>
</dbReference>
<dbReference type="InterPro" id="IPR003995">
    <property type="entry name" value="RTX_toxin_determinant-A"/>
</dbReference>
<dbReference type="SUPFAM" id="SSF51120">
    <property type="entry name" value="beta-Roll"/>
    <property type="match status" value="17"/>
</dbReference>
<dbReference type="PANTHER" id="PTHR38340:SF1">
    <property type="entry name" value="S-LAYER PROTEIN"/>
    <property type="match status" value="1"/>
</dbReference>
<comment type="caution">
    <text evidence="11">The sequence shown here is derived from an EMBL/GenBank/DDBJ whole genome shotgun (WGS) entry which is preliminary data.</text>
</comment>
<evidence type="ECO:0000256" key="7">
    <source>
        <dbReference type="ARBA" id="ARBA00023026"/>
    </source>
</evidence>
<dbReference type="PANTHER" id="PTHR38340">
    <property type="entry name" value="S-LAYER PROTEIN"/>
    <property type="match status" value="1"/>
</dbReference>
<evidence type="ECO:0000256" key="8">
    <source>
        <dbReference type="ARBA" id="ARBA00023136"/>
    </source>
</evidence>
<dbReference type="InterPro" id="IPR018511">
    <property type="entry name" value="Hemolysin-typ_Ca-bd_CS"/>
</dbReference>
<feature type="compositionally biased region" description="Polar residues" evidence="9">
    <location>
        <begin position="974"/>
        <end position="986"/>
    </location>
</feature>
<organism evidence="11 12">
    <name type="scientific">Agitococcus lubricus</name>
    <dbReference type="NCBI Taxonomy" id="1077255"/>
    <lineage>
        <taxon>Bacteria</taxon>
        <taxon>Pseudomonadati</taxon>
        <taxon>Pseudomonadota</taxon>
        <taxon>Gammaproteobacteria</taxon>
        <taxon>Moraxellales</taxon>
        <taxon>Moraxellaceae</taxon>
        <taxon>Agitococcus</taxon>
    </lineage>
</organism>
<keyword evidence="6" id="KW-0106">Calcium</keyword>
<reference evidence="11 12" key="1">
    <citation type="submission" date="2018-04" db="EMBL/GenBank/DDBJ databases">
        <title>Genomic Encyclopedia of Archaeal and Bacterial Type Strains, Phase II (KMG-II): from individual species to whole genera.</title>
        <authorList>
            <person name="Goeker M."/>
        </authorList>
    </citation>
    <scope>NUCLEOTIDE SEQUENCE [LARGE SCALE GENOMIC DNA]</scope>
    <source>
        <strain evidence="11 12">DSM 5822</strain>
    </source>
</reference>
<evidence type="ECO:0000256" key="1">
    <source>
        <dbReference type="ARBA" id="ARBA00004370"/>
    </source>
</evidence>
<dbReference type="Proteomes" id="UP000244223">
    <property type="component" value="Unassembled WGS sequence"/>
</dbReference>
<keyword evidence="7" id="KW-0843">Virulence</keyword>
<dbReference type="InterPro" id="IPR008979">
    <property type="entry name" value="Galactose-bd-like_sf"/>
</dbReference>
<keyword evidence="5" id="KW-0677">Repeat</keyword>
<dbReference type="InterPro" id="IPR050557">
    <property type="entry name" value="RTX_toxin/Mannuronan_C5-epim"/>
</dbReference>
<sequence length="2509" mass="254370">MAVINGTNASETLNGTATDDTINGLDGNDSLNGGLGNDTLDGGIGNDTLNGGGGTDTASYSSYVSGTTAGVNVSLAITTAQNTYGFGTDTLIAITNLTGSNYNDFLYGNSSNNVLSGLLGSDRIYGALGNDSLFGGSGNDALYGEDGNDALDGGANHDQLFGGVGNDSLVGGSGNDVLDGGDGVDTLVGGTGGDIYYIDSNDAVIVELAAEGTDTVHASFSGYTLAANTENLYLTFGVANGNGNTANNVINGNNLANIINAGDGNDTVWGGEGNDTLNGENGNDIIRSGEGNDSATGGIGNDFLYGEQGNDTLVGGDGNDTFVGGLGIDSMVGGLGNDTYYIDDAGDVVDETTGNGNDWLFSEVSYSIAASINVENIKLLGTSNLNATGNTGNNVLKGNEGNNSLVGGDGNDTLMGGTGIDTLVGGNGNDYYYIDASDVAISEAVGAGIDVVYVDFDYTLNANFEKLVLLETDLELDGTGIDGTGNDINNTITGNADGNTLIGLGGSDILDGKAGNDSLVGGIGNDIYYIDSTGDVIVEFTAEGNDQVNSLISYTLGNNLENLTLVGSNNVDGTGNTLKNVIRGNSANNTIIIQNTIADADTAYGGAGDDTYYVDNLDTVTELVGEGIDTIYASQTFNLTTNGANVENIYLQGTGNINATGNTLNNLLSGTTGNNSLSGGDGNDTMIGNGGVDTLVGGLGDDIYYIDSTTDVVTEAAGQGTDIMYSSIIGTTTIAANVEELRLIDSATNANGDANANIIYGNTESNTINGLGGADTMYGGSGNDIFVVDNTADVVIEYTDEGFDTIQTSVTYTASTNVENILITVATNGINATGNTSDNVITGGGGNNTLTGLDGNDYLVDDLGADSLVGGDGNDTLDGGSGNDTLVGGLGDDLFIITAGTDTISDSGGFDTIQINATVDVSGLGGAFERVELTGTANINATGGAEDNQLIGNTGNNSLVGGNGNNYLEGGQGNDTLTSGTGNDTLSGGAGTDSLAGGAGNDTYYIDSTDTINEGAGAGTDTVRASFNYTLLTNFENLVLETGAVNGAGNTVANAITGNSEDNSINGDAGNDTLIGGDGNDTLTGGNDNDVLNGDAGNDRLDALAGNDTLNGGMGDDTFIIDSLTLDILNESTNEGTDTIDYRGTAAGTVNLTTTYANFENVILATGSGATTVTGNVRNNTIVSNDSTGNTLDGGAGDDYLDSSNTVQGTSGLDLITGDTLIGGEGSDTYVVNTFDEYDVNNDGILSDDDFLVGQIPRIVDTITETGTTGSDTLIIIWNDVDDEEIDGGGSYTGPILTANTGKETVTIDLNTGTNDFTHPGTIFVGGGNLENVIFYTGLGYGDDSKNINGNGANNILIGASGANVINGNDGSDTIDGGVGNDSLSGGNGNDVLYDVSGTDTLIGGAGNDIYYIDQVADIVAASEANGTTGGIDTVNLLVADTNTVTIDLTSAFGGSSRIENFTLSTKDTVIATDLTTSGTAVAIYGGTSPAGEDVTKAFDDNTGTKYVNNSGASTGVLVDMGTARLITGLGLTTANDAMYRDPTSYSIYGSNTSTSAGMVLISSGALAPPDARNTAYPDIYFANETAYRYYRIVFESIRGGGGDTLVQVSEIRLAQSPTLNITGNDADNIIRANSSELRPANDTLSGGNGNDLLYGYAGQDSLIGGAGNDFIDAGTGNDTVNGGNDNDTIYGGTGNDSLDGGAGNDSLIGGAGNDIYSIDNPSDLVTELSDEGTDRVNYSGTATYTLGDYVEQLYVTGSGNGIGNDEDNLMVATGNAAANQLSGGNGNDTYYINISEGDNVIEELGRGNDDLLVVSANTTATYTLLDSQYIERILADGNQVITINGNNQSNTLLGDYVGNVTNPTIQQNLNGGAGDDVYYIGLNDTVTETAGNGFDTVWVLAGNFTITSGVELEVVAVSGTHTGSLTGNTSTNYLYGNFSTGANTLTGNGGNDFYFVGAGDSVVGGAGTDIVYTYTNNYTITNTTVEQLIFIEDATIITGTGNSSANYLLGNSFNNVLNNGGGGNDTLDGGIGADTLNGGTGNDTLVVDNLSDSIVGGGGTDVVQSSITFSIDTASDDVENLTLTGSADINGTGNSVANTVTGNTGNNTLDGLAGSDTMVGGLGNDTFIVDVVGDTLTELLDEGIDTANVNITTAGTTYTLATNVENIILLGTTAINGTGNGLANLLDGSQNSGANILRGLGGDDIYIVGTGDTVDETTGGNLGSDTIVVKTAGAYTVSGTIENYILDDIVGTANLLGDVSANYLLGNNSANTLTALAGNDTLDGGAGVDTLIGGLGDDIYFVDVVGETLTEVANEGTDTVYSEASYTLLANFENLVLLGSSNNNATGNSTANQITGNAGNNTLDGAGGDDIFEGAKGNDSIIGASGNNTYLFARGDGADTVTDTAGSDTLNFGIDVDLTQVWFTHVGNNLEISLIGSTDKITIVDWYVSTANRVERISVQSGYYLEQDNVEALVQAMASIPAQAIGETDLRPENYDALELTFFSTWQS</sequence>
<evidence type="ECO:0000256" key="9">
    <source>
        <dbReference type="SAM" id="MobiDB-lite"/>
    </source>
</evidence>
<dbReference type="Pfam" id="PF06594">
    <property type="entry name" value="HCBP_related"/>
    <property type="match status" value="1"/>
</dbReference>
<dbReference type="RefSeq" id="WP_107865488.1">
    <property type="nucleotide sequence ID" value="NZ_QAON01000006.1"/>
</dbReference>
<dbReference type="Gene3D" id="2.150.10.10">
    <property type="entry name" value="Serralysin-like metalloprotease, C-terminal"/>
    <property type="match status" value="16"/>
</dbReference>
<dbReference type="GO" id="GO:0005509">
    <property type="term" value="F:calcium ion binding"/>
    <property type="evidence" value="ECO:0007669"/>
    <property type="project" value="InterPro"/>
</dbReference>